<keyword evidence="1" id="KW-0812">Transmembrane</keyword>
<dbReference type="Pfam" id="PF07386">
    <property type="entry name" value="DUF1499"/>
    <property type="match status" value="1"/>
</dbReference>
<dbReference type="RefSeq" id="WP_009850461.1">
    <property type="nucleotide sequence ID" value="NZ_DS022295.1"/>
</dbReference>
<dbReference type="PANTHER" id="PTHR34801:SF6">
    <property type="entry name" value="SLL1620 PROTEIN"/>
    <property type="match status" value="1"/>
</dbReference>
<feature type="transmembrane region" description="Helical" evidence="1">
    <location>
        <begin position="6"/>
        <end position="24"/>
    </location>
</feature>
<keyword evidence="3" id="KW-1185">Reference proteome</keyword>
<name>Q0EXS8_9PROT</name>
<dbReference type="Proteomes" id="UP000005297">
    <property type="component" value="Unassembled WGS sequence"/>
</dbReference>
<dbReference type="InParanoid" id="Q0EXS8"/>
<gene>
    <name evidence="2" type="ORF">SPV1_00802</name>
</gene>
<sequence length="147" mass="16473">MKWVLIIVALLIGVGFIAYIWMAIQSQKEPDTLGLQQGLLRPCPDSPNCVCSEAFSQADKEHAIEPVQAGETTWERLKSRIIELGGVIKQDDGHYLHATFTSSLFHFVDDVELRLDSEQGLIQIRSASRVGRSDLGVNRKRVEQIVQ</sequence>
<keyword evidence="1" id="KW-1133">Transmembrane helix</keyword>
<comment type="caution">
    <text evidence="2">The sequence shown here is derived from an EMBL/GenBank/DDBJ whole genome shotgun (WGS) entry which is preliminary data.</text>
</comment>
<evidence type="ECO:0000256" key="1">
    <source>
        <dbReference type="SAM" id="Phobius"/>
    </source>
</evidence>
<dbReference type="STRING" id="314344.AL013_00905"/>
<dbReference type="HOGENOM" id="CLU_105603_1_0_0"/>
<evidence type="ECO:0000313" key="3">
    <source>
        <dbReference type="Proteomes" id="UP000005297"/>
    </source>
</evidence>
<protein>
    <recommendedName>
        <fullName evidence="4">DUF1499 domain-containing protein</fullName>
    </recommendedName>
</protein>
<dbReference type="PANTHER" id="PTHR34801">
    <property type="entry name" value="EXPRESSED PROTEIN"/>
    <property type="match status" value="1"/>
</dbReference>
<dbReference type="AlphaFoldDB" id="Q0EXS8"/>
<dbReference type="OrthoDB" id="9793534at2"/>
<dbReference type="eggNOG" id="COG4446">
    <property type="taxonomic scope" value="Bacteria"/>
</dbReference>
<evidence type="ECO:0008006" key="4">
    <source>
        <dbReference type="Google" id="ProtNLM"/>
    </source>
</evidence>
<dbReference type="InterPro" id="IPR010865">
    <property type="entry name" value="DUF1499"/>
</dbReference>
<evidence type="ECO:0000313" key="2">
    <source>
        <dbReference type="EMBL" id="EAU54124.1"/>
    </source>
</evidence>
<organism evidence="2 3">
    <name type="scientific">Mariprofundus ferrooxydans PV-1</name>
    <dbReference type="NCBI Taxonomy" id="314345"/>
    <lineage>
        <taxon>Bacteria</taxon>
        <taxon>Pseudomonadati</taxon>
        <taxon>Pseudomonadota</taxon>
        <taxon>Candidatius Mariprofundia</taxon>
        <taxon>Mariprofundales</taxon>
        <taxon>Mariprofundaceae</taxon>
        <taxon>Mariprofundus</taxon>
    </lineage>
</organism>
<proteinExistence type="predicted"/>
<dbReference type="PIRSF" id="PIRSF026426">
    <property type="entry name" value="DUF1499"/>
    <property type="match status" value="1"/>
</dbReference>
<dbReference type="EMBL" id="AATS01000012">
    <property type="protein sequence ID" value="EAU54124.1"/>
    <property type="molecule type" value="Genomic_DNA"/>
</dbReference>
<accession>Q0EXS8</accession>
<reference evidence="2 3" key="1">
    <citation type="submission" date="2006-09" db="EMBL/GenBank/DDBJ databases">
        <authorList>
            <person name="Emerson D."/>
            <person name="Ferriera S."/>
            <person name="Johnson J."/>
            <person name="Kravitz S."/>
            <person name="Halpern A."/>
            <person name="Remington K."/>
            <person name="Beeson K."/>
            <person name="Tran B."/>
            <person name="Rogers Y.-H."/>
            <person name="Friedman R."/>
            <person name="Venter J.C."/>
        </authorList>
    </citation>
    <scope>NUCLEOTIDE SEQUENCE [LARGE SCALE GENOMIC DNA]</scope>
    <source>
        <strain evidence="2 3">PV-1</strain>
    </source>
</reference>
<keyword evidence="1" id="KW-0472">Membrane</keyword>